<dbReference type="Pfam" id="PF01098">
    <property type="entry name" value="FTSW_RODA_SPOVE"/>
    <property type="match status" value="2"/>
</dbReference>
<dbReference type="RefSeq" id="WP_151667970.1">
    <property type="nucleotide sequence ID" value="NZ_WBVO01000009.1"/>
</dbReference>
<feature type="transmembrane region" description="Helical" evidence="13">
    <location>
        <begin position="188"/>
        <end position="205"/>
    </location>
</feature>
<keyword evidence="5 13" id="KW-0812">Transmembrane</keyword>
<keyword evidence="8 13" id="KW-1133">Transmembrane helix</keyword>
<evidence type="ECO:0000256" key="9">
    <source>
        <dbReference type="ARBA" id="ARBA00023136"/>
    </source>
</evidence>
<dbReference type="PANTHER" id="PTHR30474">
    <property type="entry name" value="CELL CYCLE PROTEIN"/>
    <property type="match status" value="1"/>
</dbReference>
<dbReference type="GO" id="GO:0051301">
    <property type="term" value="P:cell division"/>
    <property type="evidence" value="ECO:0007669"/>
    <property type="project" value="InterPro"/>
</dbReference>
<evidence type="ECO:0000256" key="6">
    <source>
        <dbReference type="ARBA" id="ARBA00022960"/>
    </source>
</evidence>
<organism evidence="14 15">
    <name type="scientific">Phaeocystidibacter luteus</name>
    <dbReference type="NCBI Taxonomy" id="911197"/>
    <lineage>
        <taxon>Bacteria</taxon>
        <taxon>Pseudomonadati</taxon>
        <taxon>Bacteroidota</taxon>
        <taxon>Flavobacteriia</taxon>
        <taxon>Flavobacteriales</taxon>
        <taxon>Phaeocystidibacteraceae</taxon>
        <taxon>Phaeocystidibacter</taxon>
    </lineage>
</organism>
<evidence type="ECO:0000256" key="10">
    <source>
        <dbReference type="ARBA" id="ARBA00023316"/>
    </source>
</evidence>
<dbReference type="OrthoDB" id="9768187at2"/>
<dbReference type="NCBIfam" id="TIGR02210">
    <property type="entry name" value="rodA_shape"/>
    <property type="match status" value="1"/>
</dbReference>
<feature type="transmembrane region" description="Helical" evidence="13">
    <location>
        <begin position="328"/>
        <end position="349"/>
    </location>
</feature>
<keyword evidence="7" id="KW-0573">Peptidoglycan synthesis</keyword>
<feature type="transmembrane region" description="Helical" evidence="13">
    <location>
        <begin position="152"/>
        <end position="181"/>
    </location>
</feature>
<dbReference type="GO" id="GO:0032153">
    <property type="term" value="C:cell division site"/>
    <property type="evidence" value="ECO:0007669"/>
    <property type="project" value="TreeGrafter"/>
</dbReference>
<evidence type="ECO:0000313" key="15">
    <source>
        <dbReference type="Proteomes" id="UP000468650"/>
    </source>
</evidence>
<feature type="transmembrane region" description="Helical" evidence="13">
    <location>
        <begin position="20"/>
        <end position="37"/>
    </location>
</feature>
<evidence type="ECO:0000256" key="4">
    <source>
        <dbReference type="ARBA" id="ARBA00022679"/>
    </source>
</evidence>
<evidence type="ECO:0000256" key="3">
    <source>
        <dbReference type="ARBA" id="ARBA00022676"/>
    </source>
</evidence>
<dbReference type="GO" id="GO:0009252">
    <property type="term" value="P:peptidoglycan biosynthetic process"/>
    <property type="evidence" value="ECO:0007669"/>
    <property type="project" value="UniProtKB-KW"/>
</dbReference>
<dbReference type="GO" id="GO:0071555">
    <property type="term" value="P:cell wall organization"/>
    <property type="evidence" value="ECO:0007669"/>
    <property type="project" value="UniProtKB-KW"/>
</dbReference>
<dbReference type="EMBL" id="WBVO01000009">
    <property type="protein sequence ID" value="KAB2808157.1"/>
    <property type="molecule type" value="Genomic_DNA"/>
</dbReference>
<feature type="transmembrane region" description="Helical" evidence="13">
    <location>
        <begin position="394"/>
        <end position="413"/>
    </location>
</feature>
<keyword evidence="10" id="KW-0961">Cell wall biogenesis/degradation</keyword>
<keyword evidence="15" id="KW-1185">Reference proteome</keyword>
<evidence type="ECO:0000256" key="13">
    <source>
        <dbReference type="SAM" id="Phobius"/>
    </source>
</evidence>
<keyword evidence="3" id="KW-0328">Glycosyltransferase</keyword>
<feature type="transmembrane region" description="Helical" evidence="13">
    <location>
        <begin position="361"/>
        <end position="388"/>
    </location>
</feature>
<evidence type="ECO:0000256" key="12">
    <source>
        <dbReference type="ARBA" id="ARBA00033270"/>
    </source>
</evidence>
<feature type="transmembrane region" description="Helical" evidence="13">
    <location>
        <begin position="57"/>
        <end position="75"/>
    </location>
</feature>
<name>A0A6N6REJ1_9FLAO</name>
<evidence type="ECO:0000313" key="14">
    <source>
        <dbReference type="EMBL" id="KAB2808157.1"/>
    </source>
</evidence>
<dbReference type="InterPro" id="IPR018365">
    <property type="entry name" value="Cell_cycle_FtsW-rel_CS"/>
</dbReference>
<comment type="caution">
    <text evidence="14">The sequence shown here is derived from an EMBL/GenBank/DDBJ whole genome shotgun (WGS) entry which is preliminary data.</text>
</comment>
<feature type="transmembrane region" description="Helical" evidence="13">
    <location>
        <begin position="81"/>
        <end position="100"/>
    </location>
</feature>
<reference evidence="14 15" key="1">
    <citation type="submission" date="2019-09" db="EMBL/GenBank/DDBJ databases">
        <title>Genomes of family Cryomorphaceae.</title>
        <authorList>
            <person name="Bowman J.P."/>
        </authorList>
    </citation>
    <scope>NUCLEOTIDE SEQUENCE [LARGE SCALE GENOMIC DNA]</scope>
    <source>
        <strain evidence="14 15">LMG 25704</strain>
    </source>
</reference>
<accession>A0A6N6REJ1</accession>
<dbReference type="PROSITE" id="PS00428">
    <property type="entry name" value="FTSW_RODA_SPOVE"/>
    <property type="match status" value="1"/>
</dbReference>
<keyword evidence="6" id="KW-0133">Cell shape</keyword>
<dbReference type="InterPro" id="IPR001182">
    <property type="entry name" value="FtsW/RodA"/>
</dbReference>
<evidence type="ECO:0000256" key="2">
    <source>
        <dbReference type="ARBA" id="ARBA00022475"/>
    </source>
</evidence>
<evidence type="ECO:0000256" key="5">
    <source>
        <dbReference type="ARBA" id="ARBA00022692"/>
    </source>
</evidence>
<keyword evidence="4" id="KW-0808">Transferase</keyword>
<dbReference type="Proteomes" id="UP000468650">
    <property type="component" value="Unassembled WGS sequence"/>
</dbReference>
<dbReference type="GO" id="GO:0005886">
    <property type="term" value="C:plasma membrane"/>
    <property type="evidence" value="ECO:0007669"/>
    <property type="project" value="TreeGrafter"/>
</dbReference>
<dbReference type="AlphaFoldDB" id="A0A6N6REJ1"/>
<evidence type="ECO:0000256" key="7">
    <source>
        <dbReference type="ARBA" id="ARBA00022984"/>
    </source>
</evidence>
<dbReference type="GO" id="GO:0008360">
    <property type="term" value="P:regulation of cell shape"/>
    <property type="evidence" value="ECO:0007669"/>
    <property type="project" value="UniProtKB-KW"/>
</dbReference>
<dbReference type="PANTHER" id="PTHR30474:SF1">
    <property type="entry name" value="PEPTIDOGLYCAN GLYCOSYLTRANSFERASE MRDB"/>
    <property type="match status" value="1"/>
</dbReference>
<feature type="transmembrane region" description="Helical" evidence="13">
    <location>
        <begin position="211"/>
        <end position="227"/>
    </location>
</feature>
<dbReference type="InterPro" id="IPR011923">
    <property type="entry name" value="RodA/MrdB"/>
</dbReference>
<sequence length="423" mass="47151">MRGSRGRRGNVLSRLDPWTFALYAVLVLLGWMNIYAAVYSEEHKSIFDMSQQYGKQLMWIITSAVLILAILLSDARLYQTVAYPTYVVTILLLVLTLIIGKEIGGNKSWIQLGSFSLQPSEFAKFGTALAMARYMSMLNVDISKWKFRFWPLVLMGIPMILILLQPDAGSALVYLSFFLVFYREGLPGMYLFIALLAAVTAIMALIYPPVYVVGVVGILALLIVFFLRKSRKAVWTTLLLALFSGAMAFGTNAIFNKVLQPHQQSRINVLLGIQDDPMGVGYHTTQSLIAIGSGGFSGKGFLEGTQTKLNYVPEQSTDYIFCTVGEEWGFVGSSITILLFIALMARLVFLAERQKSKFSRIYGYSVVSIIFLHFAVNIAMTVGLAPVIGIPLPFFSYGGSSLWGFTVLLFIFLRLDANRWEEL</sequence>
<proteinExistence type="predicted"/>
<gene>
    <name evidence="14" type="primary">rodA</name>
    <name evidence="14" type="ORF">F8C67_11350</name>
</gene>
<dbReference type="GO" id="GO:0016757">
    <property type="term" value="F:glycosyltransferase activity"/>
    <property type="evidence" value="ECO:0007669"/>
    <property type="project" value="UniProtKB-KW"/>
</dbReference>
<dbReference type="NCBIfam" id="NF037961">
    <property type="entry name" value="RodA_shape"/>
    <property type="match status" value="1"/>
</dbReference>
<evidence type="ECO:0000256" key="8">
    <source>
        <dbReference type="ARBA" id="ARBA00022989"/>
    </source>
</evidence>
<evidence type="ECO:0000256" key="1">
    <source>
        <dbReference type="ARBA" id="ARBA00004141"/>
    </source>
</evidence>
<protein>
    <recommendedName>
        <fullName evidence="12">Cell wall polymerase</fullName>
    </recommendedName>
    <alternativeName>
        <fullName evidence="11">Peptidoglycan polymerase</fullName>
    </alternativeName>
</protein>
<dbReference type="GO" id="GO:0015648">
    <property type="term" value="F:lipid-linked peptidoglycan transporter activity"/>
    <property type="evidence" value="ECO:0007669"/>
    <property type="project" value="TreeGrafter"/>
</dbReference>
<keyword evidence="2" id="KW-1003">Cell membrane</keyword>
<evidence type="ECO:0000256" key="11">
    <source>
        <dbReference type="ARBA" id="ARBA00032370"/>
    </source>
</evidence>
<feature type="transmembrane region" description="Helical" evidence="13">
    <location>
        <begin position="234"/>
        <end position="255"/>
    </location>
</feature>
<comment type="subcellular location">
    <subcellularLocation>
        <location evidence="1">Membrane</location>
        <topology evidence="1">Multi-pass membrane protein</topology>
    </subcellularLocation>
</comment>
<keyword evidence="9 13" id="KW-0472">Membrane</keyword>